<evidence type="ECO:0000313" key="2">
    <source>
        <dbReference type="Proteomes" id="UP001597420"/>
    </source>
</evidence>
<dbReference type="Gene3D" id="2.60.120.370">
    <property type="entry name" value="YhcH/YjgK/YiaL"/>
    <property type="match status" value="1"/>
</dbReference>
<accession>A0ABW4NXM2</accession>
<dbReference type="EMBL" id="JBHUFP010000025">
    <property type="protein sequence ID" value="MFD1806661.1"/>
    <property type="molecule type" value="Genomic_DNA"/>
</dbReference>
<dbReference type="PANTHER" id="PTHR34986:SF1">
    <property type="entry name" value="PROTEIN YIAL"/>
    <property type="match status" value="1"/>
</dbReference>
<reference evidence="2" key="1">
    <citation type="journal article" date="2019" name="Int. J. Syst. Evol. Microbiol.">
        <title>The Global Catalogue of Microorganisms (GCM) 10K type strain sequencing project: providing services to taxonomists for standard genome sequencing and annotation.</title>
        <authorList>
            <consortium name="The Broad Institute Genomics Platform"/>
            <consortium name="The Broad Institute Genome Sequencing Center for Infectious Disease"/>
            <person name="Wu L."/>
            <person name="Ma J."/>
        </authorList>
    </citation>
    <scope>NUCLEOTIDE SEQUENCE [LARGE SCALE GENOMIC DNA]</scope>
    <source>
        <strain evidence="2">CCM 7950</strain>
    </source>
</reference>
<gene>
    <name evidence="1" type="ORF">ACFSAV_09870</name>
</gene>
<dbReference type="SUPFAM" id="SSF51197">
    <property type="entry name" value="Clavaminate synthase-like"/>
    <property type="match status" value="1"/>
</dbReference>
<dbReference type="PANTHER" id="PTHR34986">
    <property type="entry name" value="EVOLVED BETA-GALACTOSIDASE SUBUNIT BETA"/>
    <property type="match status" value="1"/>
</dbReference>
<sequence length="158" mass="18179">MFFGHLSQVDKKHYPAAIQIALDYLASTNFDQLAVGRYPIIGERIYAQVLDLETQDKAVIQPEAHRRYIDVQYLHRGFERIGVSIDVGNNSIAQDYDNERDIVFYQKVENEIELIMRPGNFAVFFPQDIHRPACLDQQSTTIRKVVVKIAVSELEVLP</sequence>
<dbReference type="InterPro" id="IPR004375">
    <property type="entry name" value="NanQ/TabA/YiaL"/>
</dbReference>
<protein>
    <submittedName>
        <fullName evidence="1">YhcH/YjgK/YiaL family protein</fullName>
    </submittedName>
</protein>
<dbReference type="Proteomes" id="UP001597420">
    <property type="component" value="Unassembled WGS sequence"/>
</dbReference>
<organism evidence="1 2">
    <name type="scientific">Pasteurella oralis</name>
    <dbReference type="NCBI Taxonomy" id="1071947"/>
    <lineage>
        <taxon>Bacteria</taxon>
        <taxon>Pseudomonadati</taxon>
        <taxon>Pseudomonadota</taxon>
        <taxon>Gammaproteobacteria</taxon>
        <taxon>Pasteurellales</taxon>
        <taxon>Pasteurellaceae</taxon>
        <taxon>Pasteurella</taxon>
    </lineage>
</organism>
<comment type="caution">
    <text evidence="1">The sequence shown here is derived from an EMBL/GenBank/DDBJ whole genome shotgun (WGS) entry which is preliminary data.</text>
</comment>
<proteinExistence type="predicted"/>
<name>A0ABW4NXM2_9PAST</name>
<dbReference type="Pfam" id="PF04074">
    <property type="entry name" value="DUF386"/>
    <property type="match status" value="1"/>
</dbReference>
<keyword evidence="2" id="KW-1185">Reference proteome</keyword>
<dbReference type="RefSeq" id="WP_379099106.1">
    <property type="nucleotide sequence ID" value="NZ_JBHUFP010000025.1"/>
</dbReference>
<evidence type="ECO:0000313" key="1">
    <source>
        <dbReference type="EMBL" id="MFD1806661.1"/>
    </source>
</evidence>
<dbReference type="NCBIfam" id="TIGR00022">
    <property type="entry name" value="YhcH/YjgK/YiaL family protein"/>
    <property type="match status" value="1"/>
</dbReference>
<dbReference type="InterPro" id="IPR037012">
    <property type="entry name" value="NanQ/TabA/YiaL_sf"/>
</dbReference>